<dbReference type="Proteomes" id="UP000053259">
    <property type="component" value="Unassembled WGS sequence"/>
</dbReference>
<comment type="pathway">
    <text evidence="1 5">Protein modification; protein lipoylation via endogenous pathway; protein N(6)-(lipoyl)lysine from octanoyl-[acyl-carrier-protein]: step 1/2.</text>
</comment>
<comment type="function">
    <text evidence="5">Catalyzes the transfer of endogenously produced octanoic acid from octanoyl-acyl-carrier-protein onto the lipoyl domains of lipoate-dependent enzymes. Lipoyl-ACP can also act as a substrate although octanoyl-ACP is likely to be the physiological substrate.</text>
</comment>
<dbReference type="InParanoid" id="A0A0D1XYZ2"/>
<evidence type="ECO:0000256" key="8">
    <source>
        <dbReference type="PIRSR" id="PIRSR016262-3"/>
    </source>
</evidence>
<evidence type="ECO:0000256" key="2">
    <source>
        <dbReference type="ARBA" id="ARBA00007907"/>
    </source>
</evidence>
<evidence type="ECO:0000259" key="9">
    <source>
        <dbReference type="PROSITE" id="PS51733"/>
    </source>
</evidence>
<dbReference type="VEuPathDB" id="FungiDB:PV09_01885"/>
<dbReference type="FunCoup" id="A0A0D1XYZ2">
    <property type="interactions" value="402"/>
</dbReference>
<dbReference type="GO" id="GO:0033819">
    <property type="term" value="F:lipoyl(octanoyl) transferase activity"/>
    <property type="evidence" value="ECO:0007669"/>
    <property type="project" value="UniProtKB-EC"/>
</dbReference>
<evidence type="ECO:0000313" key="10">
    <source>
        <dbReference type="EMBL" id="KIW07986.1"/>
    </source>
</evidence>
<dbReference type="Pfam" id="PF21948">
    <property type="entry name" value="LplA-B_cat"/>
    <property type="match status" value="1"/>
</dbReference>
<dbReference type="Gene3D" id="3.30.930.10">
    <property type="entry name" value="Bira Bifunctional Protein, Domain 2"/>
    <property type="match status" value="1"/>
</dbReference>
<feature type="binding site" evidence="7">
    <location>
        <begin position="151"/>
        <end position="153"/>
    </location>
    <ligand>
        <name>substrate</name>
    </ligand>
</feature>
<dbReference type="UniPathway" id="UPA00538">
    <property type="reaction ID" value="UER00592"/>
</dbReference>
<dbReference type="RefSeq" id="XP_016217855.1">
    <property type="nucleotide sequence ID" value="XM_016354843.1"/>
</dbReference>
<feature type="binding site" evidence="7">
    <location>
        <begin position="164"/>
        <end position="166"/>
    </location>
    <ligand>
        <name>substrate</name>
    </ligand>
</feature>
<keyword evidence="11" id="KW-1185">Reference proteome</keyword>
<evidence type="ECO:0000256" key="3">
    <source>
        <dbReference type="ARBA" id="ARBA00022679"/>
    </source>
</evidence>
<comment type="catalytic activity">
    <reaction evidence="5">
        <text>octanoyl-[ACP] + L-lysyl-[protein] = N(6)-octanoyl-L-lysyl-[protein] + holo-[ACP] + H(+)</text>
        <dbReference type="Rhea" id="RHEA:17665"/>
        <dbReference type="Rhea" id="RHEA-COMP:9636"/>
        <dbReference type="Rhea" id="RHEA-COMP:9685"/>
        <dbReference type="Rhea" id="RHEA-COMP:9752"/>
        <dbReference type="Rhea" id="RHEA-COMP:9928"/>
        <dbReference type="ChEBI" id="CHEBI:15378"/>
        <dbReference type="ChEBI" id="CHEBI:29969"/>
        <dbReference type="ChEBI" id="CHEBI:64479"/>
        <dbReference type="ChEBI" id="CHEBI:78463"/>
        <dbReference type="ChEBI" id="CHEBI:78809"/>
        <dbReference type="EC" id="2.3.1.181"/>
    </reaction>
</comment>
<evidence type="ECO:0000256" key="6">
    <source>
        <dbReference type="PIRSR" id="PIRSR016262-1"/>
    </source>
</evidence>
<dbReference type="PROSITE" id="PS01313">
    <property type="entry name" value="LIPB"/>
    <property type="match status" value="1"/>
</dbReference>
<protein>
    <recommendedName>
        <fullName evidence="5">Octanoyltransferase</fullName>
        <ecNumber evidence="5">2.3.1.181</ecNumber>
    </recommendedName>
</protein>
<feature type="domain" description="BPL/LPL catalytic" evidence="9">
    <location>
        <begin position="38"/>
        <end position="222"/>
    </location>
</feature>
<dbReference type="EMBL" id="KN847532">
    <property type="protein sequence ID" value="KIW07986.1"/>
    <property type="molecule type" value="Genomic_DNA"/>
</dbReference>
<evidence type="ECO:0000256" key="5">
    <source>
        <dbReference type="PIRNR" id="PIRNR016262"/>
    </source>
</evidence>
<dbReference type="SUPFAM" id="SSF55681">
    <property type="entry name" value="Class II aaRS and biotin synthetases"/>
    <property type="match status" value="1"/>
</dbReference>
<keyword evidence="4 5" id="KW-0012">Acyltransferase</keyword>
<name>A0A0D1XYZ2_9PEZI</name>
<dbReference type="InterPro" id="IPR000544">
    <property type="entry name" value="Octanoyltransferase"/>
</dbReference>
<dbReference type="InterPro" id="IPR004143">
    <property type="entry name" value="BPL_LPL_catalytic"/>
</dbReference>
<feature type="active site" description="Acyl-thioester intermediate" evidence="6">
    <location>
        <position position="183"/>
    </location>
</feature>
<dbReference type="HOGENOM" id="CLU_035168_0_1_1"/>
<evidence type="ECO:0000313" key="11">
    <source>
        <dbReference type="Proteomes" id="UP000053259"/>
    </source>
</evidence>
<gene>
    <name evidence="10" type="ORF">PV09_01885</name>
</gene>
<keyword evidence="3 5" id="KW-0808">Transferase</keyword>
<dbReference type="NCBIfam" id="TIGR00214">
    <property type="entry name" value="lipB"/>
    <property type="match status" value="1"/>
</dbReference>
<dbReference type="GeneID" id="27309858"/>
<dbReference type="InterPro" id="IPR045864">
    <property type="entry name" value="aa-tRNA-synth_II/BPL/LPL"/>
</dbReference>
<evidence type="ECO:0000256" key="1">
    <source>
        <dbReference type="ARBA" id="ARBA00004821"/>
    </source>
</evidence>
<evidence type="ECO:0000256" key="4">
    <source>
        <dbReference type="ARBA" id="ARBA00023315"/>
    </source>
</evidence>
<dbReference type="PANTHER" id="PTHR10993:SF7">
    <property type="entry name" value="LIPOYLTRANSFERASE 2, MITOCHONDRIAL-RELATED"/>
    <property type="match status" value="1"/>
</dbReference>
<reference evidence="10 11" key="1">
    <citation type="submission" date="2015-01" db="EMBL/GenBank/DDBJ databases">
        <title>The Genome Sequence of Ochroconis gallopava CBS43764.</title>
        <authorList>
            <consortium name="The Broad Institute Genomics Platform"/>
            <person name="Cuomo C."/>
            <person name="de Hoog S."/>
            <person name="Gorbushina A."/>
            <person name="Stielow B."/>
            <person name="Teixiera M."/>
            <person name="Abouelleil A."/>
            <person name="Chapman S.B."/>
            <person name="Priest M."/>
            <person name="Young S.K."/>
            <person name="Wortman J."/>
            <person name="Nusbaum C."/>
            <person name="Birren B."/>
        </authorList>
    </citation>
    <scope>NUCLEOTIDE SEQUENCE [LARGE SCALE GENOMIC DNA]</scope>
    <source>
        <strain evidence="10 11">CBS 43764</strain>
    </source>
</reference>
<dbReference type="CDD" id="cd16444">
    <property type="entry name" value="LipB"/>
    <property type="match status" value="1"/>
</dbReference>
<dbReference type="PROSITE" id="PS51733">
    <property type="entry name" value="BPL_LPL_CATALYTIC"/>
    <property type="match status" value="1"/>
</dbReference>
<evidence type="ECO:0000256" key="7">
    <source>
        <dbReference type="PIRSR" id="PIRSR016262-2"/>
    </source>
</evidence>
<dbReference type="AlphaFoldDB" id="A0A0D1XYZ2"/>
<dbReference type="PANTHER" id="PTHR10993">
    <property type="entry name" value="OCTANOYLTRANSFERASE"/>
    <property type="match status" value="1"/>
</dbReference>
<dbReference type="PIRSF" id="PIRSF016262">
    <property type="entry name" value="LPLase"/>
    <property type="match status" value="1"/>
</dbReference>
<accession>A0A0D1XYZ2</accession>
<feature type="site" description="Lowers pKa of active site Cys" evidence="8">
    <location>
        <position position="148"/>
    </location>
</feature>
<dbReference type="EC" id="2.3.1.181" evidence="5"/>
<feature type="binding site" evidence="7">
    <location>
        <begin position="84"/>
        <end position="91"/>
    </location>
    <ligand>
        <name>substrate</name>
    </ligand>
</feature>
<sequence>MKLRHIHLPSLTHYKHGDRVQDLIVRQHLAAKADPSLPKPPPTVITAQFHPVYTTGRRDYGRLTNEAKQILRDGGRAEVFEALRGGQTTYHGPGQLTAYPIIDLKQHMLGTRDYICVLEKSLIALCAKYGVKAMTTENTGVWITEDKKIAAVGVHLRRYVSSHGIGLNVDRRVDWGFGRIVACGLEGKSTTSLEAEGATGLQVEQVGKDFVEELASRLSGVEGIEVVDDPLRKPLE</sequence>
<dbReference type="GO" id="GO:0009249">
    <property type="term" value="P:protein lipoylation"/>
    <property type="evidence" value="ECO:0007669"/>
    <property type="project" value="InterPro"/>
</dbReference>
<dbReference type="InterPro" id="IPR020605">
    <property type="entry name" value="Octanoyltransferase_CS"/>
</dbReference>
<dbReference type="STRING" id="253628.A0A0D1XYZ2"/>
<organism evidence="10 11">
    <name type="scientific">Verruconis gallopava</name>
    <dbReference type="NCBI Taxonomy" id="253628"/>
    <lineage>
        <taxon>Eukaryota</taxon>
        <taxon>Fungi</taxon>
        <taxon>Dikarya</taxon>
        <taxon>Ascomycota</taxon>
        <taxon>Pezizomycotina</taxon>
        <taxon>Dothideomycetes</taxon>
        <taxon>Pleosporomycetidae</taxon>
        <taxon>Venturiales</taxon>
        <taxon>Sympoventuriaceae</taxon>
        <taxon>Verruconis</taxon>
    </lineage>
</organism>
<comment type="similarity">
    <text evidence="2 5">Belongs to the LipB family.</text>
</comment>
<dbReference type="OrthoDB" id="19908at2759"/>
<proteinExistence type="inferred from homology"/>